<reference evidence="2 3" key="1">
    <citation type="submission" date="2023-06" db="EMBL/GenBank/DDBJ databases">
        <title>Microbacterium sp. nov., isolated from a waste landfill.</title>
        <authorList>
            <person name="Wen W."/>
        </authorList>
    </citation>
    <scope>NUCLEOTIDE SEQUENCE [LARGE SCALE GENOMIC DNA]</scope>
    <source>
        <strain evidence="2 3">ASV49</strain>
    </source>
</reference>
<dbReference type="RefSeq" id="WP_286288140.1">
    <property type="nucleotide sequence ID" value="NZ_JASXSZ010000002.1"/>
</dbReference>
<keyword evidence="1" id="KW-0472">Membrane</keyword>
<evidence type="ECO:0008006" key="4">
    <source>
        <dbReference type="Google" id="ProtNLM"/>
    </source>
</evidence>
<feature type="transmembrane region" description="Helical" evidence="1">
    <location>
        <begin position="89"/>
        <end position="113"/>
    </location>
</feature>
<evidence type="ECO:0000313" key="3">
    <source>
        <dbReference type="Proteomes" id="UP001235064"/>
    </source>
</evidence>
<sequence length="143" mass="15181">MVYQERNVWSSLVVTVIALAAYVVIVLKEADGGPLTAVDWVPIMFWTIIGSIAASIVVSIVWGIVAGMREPAGVGARDIRDRDIARMGTGVEQAFVAIAGVGVLVLCAVRADWFWIADTMFFGFAVAAVVGGVARVVACRRGL</sequence>
<keyword evidence="1" id="KW-0812">Transmembrane</keyword>
<protein>
    <recommendedName>
        <fullName evidence="4">DUF2178 domain-containing protein</fullName>
    </recommendedName>
</protein>
<accession>A0ABT7MXU5</accession>
<proteinExistence type="predicted"/>
<dbReference type="Proteomes" id="UP001235064">
    <property type="component" value="Unassembled WGS sequence"/>
</dbReference>
<gene>
    <name evidence="2" type="ORF">QSV35_08020</name>
</gene>
<organism evidence="2 3">
    <name type="scientific">Microbacterium candidum</name>
    <dbReference type="NCBI Taxonomy" id="3041922"/>
    <lineage>
        <taxon>Bacteria</taxon>
        <taxon>Bacillati</taxon>
        <taxon>Actinomycetota</taxon>
        <taxon>Actinomycetes</taxon>
        <taxon>Micrococcales</taxon>
        <taxon>Microbacteriaceae</taxon>
        <taxon>Microbacterium</taxon>
    </lineage>
</organism>
<feature type="transmembrane region" description="Helical" evidence="1">
    <location>
        <begin position="7"/>
        <end position="25"/>
    </location>
</feature>
<name>A0ABT7MXU5_9MICO</name>
<evidence type="ECO:0000313" key="2">
    <source>
        <dbReference type="EMBL" id="MDL9979278.1"/>
    </source>
</evidence>
<feature type="transmembrane region" description="Helical" evidence="1">
    <location>
        <begin position="119"/>
        <end position="138"/>
    </location>
</feature>
<dbReference type="EMBL" id="JASXSZ010000002">
    <property type="protein sequence ID" value="MDL9979278.1"/>
    <property type="molecule type" value="Genomic_DNA"/>
</dbReference>
<comment type="caution">
    <text evidence="2">The sequence shown here is derived from an EMBL/GenBank/DDBJ whole genome shotgun (WGS) entry which is preliminary data.</text>
</comment>
<feature type="transmembrane region" description="Helical" evidence="1">
    <location>
        <begin position="45"/>
        <end position="68"/>
    </location>
</feature>
<keyword evidence="1" id="KW-1133">Transmembrane helix</keyword>
<keyword evidence="3" id="KW-1185">Reference proteome</keyword>
<evidence type="ECO:0000256" key="1">
    <source>
        <dbReference type="SAM" id="Phobius"/>
    </source>
</evidence>